<dbReference type="Pfam" id="PF05016">
    <property type="entry name" value="ParE_toxin"/>
    <property type="match status" value="1"/>
</dbReference>
<dbReference type="AlphaFoldDB" id="A0A1X1T8R7"/>
<dbReference type="PANTHER" id="PTHR33755">
    <property type="entry name" value="TOXIN PARE1-RELATED"/>
    <property type="match status" value="1"/>
</dbReference>
<dbReference type="RefSeq" id="WP_085233609.1">
    <property type="nucleotide sequence ID" value="NZ_AP022613.1"/>
</dbReference>
<evidence type="ECO:0000313" key="4">
    <source>
        <dbReference type="Proteomes" id="UP000467385"/>
    </source>
</evidence>
<dbReference type="InterPro" id="IPR035093">
    <property type="entry name" value="RelE/ParE_toxin_dom_sf"/>
</dbReference>
<name>A0A1X1T8R7_9MYCO</name>
<evidence type="ECO:0000256" key="1">
    <source>
        <dbReference type="ARBA" id="ARBA00006226"/>
    </source>
</evidence>
<dbReference type="STRING" id="44010.AWC00_15520"/>
<protein>
    <submittedName>
        <fullName evidence="3">Uncharacterized protein</fullName>
    </submittedName>
</protein>
<keyword evidence="4" id="KW-1185">Reference proteome</keyword>
<evidence type="ECO:0000256" key="2">
    <source>
        <dbReference type="ARBA" id="ARBA00022649"/>
    </source>
</evidence>
<keyword evidence="2" id="KW-1277">Toxin-antitoxin system</keyword>
<dbReference type="Gene3D" id="3.30.2310.20">
    <property type="entry name" value="RelE-like"/>
    <property type="match status" value="1"/>
</dbReference>
<gene>
    <name evidence="3" type="ORF">MCNS_43430</name>
</gene>
<dbReference type="EMBL" id="AP022613">
    <property type="protein sequence ID" value="BBZ41280.1"/>
    <property type="molecule type" value="Genomic_DNA"/>
</dbReference>
<dbReference type="Proteomes" id="UP000467385">
    <property type="component" value="Chromosome"/>
</dbReference>
<comment type="similarity">
    <text evidence="1">Belongs to the RelE toxin family.</text>
</comment>
<dbReference type="PANTHER" id="PTHR33755:SF6">
    <property type="entry name" value="PLASMID STABILIZATION SYSTEM PROTEIN"/>
    <property type="match status" value="1"/>
</dbReference>
<proteinExistence type="inferred from homology"/>
<organism evidence="3 4">
    <name type="scientific">Mycobacterium conspicuum</name>
    <dbReference type="NCBI Taxonomy" id="44010"/>
    <lineage>
        <taxon>Bacteria</taxon>
        <taxon>Bacillati</taxon>
        <taxon>Actinomycetota</taxon>
        <taxon>Actinomycetes</taxon>
        <taxon>Mycobacteriales</taxon>
        <taxon>Mycobacteriaceae</taxon>
        <taxon>Mycobacterium</taxon>
    </lineage>
</organism>
<evidence type="ECO:0000313" key="3">
    <source>
        <dbReference type="EMBL" id="BBZ41280.1"/>
    </source>
</evidence>
<sequence>MSLSVVFTPEAEDQLVELYRYIAAAGSVEVAARYTDAIVAYCEELAAFPHRGSARDDIRPGLRTIGFRRRVVIAFAVLDQTVAIIGIFYGGRDYAAILNDPEGGSG</sequence>
<accession>A0A1X1T8R7</accession>
<reference evidence="3 4" key="1">
    <citation type="journal article" date="2019" name="Emerg. Microbes Infect.">
        <title>Comprehensive subspecies identification of 175 nontuberculous mycobacteria species based on 7547 genomic profiles.</title>
        <authorList>
            <person name="Matsumoto Y."/>
            <person name="Kinjo T."/>
            <person name="Motooka D."/>
            <person name="Nabeya D."/>
            <person name="Jung N."/>
            <person name="Uechi K."/>
            <person name="Horii T."/>
            <person name="Iida T."/>
            <person name="Fujita J."/>
            <person name="Nakamura S."/>
        </authorList>
    </citation>
    <scope>NUCLEOTIDE SEQUENCE [LARGE SCALE GENOMIC DNA]</scope>
    <source>
        <strain evidence="3 4">JCM 14738</strain>
    </source>
</reference>
<dbReference type="InterPro" id="IPR007712">
    <property type="entry name" value="RelE/ParE_toxin"/>
</dbReference>
<dbReference type="OrthoDB" id="9814952at2"/>
<dbReference type="InterPro" id="IPR051803">
    <property type="entry name" value="TA_system_RelE-like_toxin"/>
</dbReference>